<dbReference type="Gene3D" id="3.30.70.660">
    <property type="entry name" value="Pseudouridine synthase I, catalytic domain, C-terminal subdomain"/>
    <property type="match status" value="1"/>
</dbReference>
<keyword evidence="3" id="KW-0413">Isomerase</keyword>
<name>A0ABQ5SJH7_9CHLO</name>
<evidence type="ECO:0000313" key="6">
    <source>
        <dbReference type="EMBL" id="GLI70125.1"/>
    </source>
</evidence>
<feature type="non-terminal residue" evidence="6">
    <location>
        <position position="1"/>
    </location>
</feature>
<evidence type="ECO:0000256" key="3">
    <source>
        <dbReference type="ARBA" id="ARBA00023235"/>
    </source>
</evidence>
<evidence type="ECO:0000256" key="2">
    <source>
        <dbReference type="ARBA" id="ARBA00022694"/>
    </source>
</evidence>
<feature type="domain" description="Pseudouridine synthase I TruA alpha/beta" evidence="5">
    <location>
        <begin position="294"/>
        <end position="425"/>
    </location>
</feature>
<dbReference type="InterPro" id="IPR020095">
    <property type="entry name" value="PsdUridine_synth_TruA_C"/>
</dbReference>
<comment type="caution">
    <text evidence="6">The sequence shown here is derived from an EMBL/GenBank/DDBJ whole genome shotgun (WGS) entry which is preliminary data.</text>
</comment>
<accession>A0ABQ5SJH7</accession>
<evidence type="ECO:0000259" key="5">
    <source>
        <dbReference type="Pfam" id="PF01416"/>
    </source>
</evidence>
<dbReference type="CDD" id="cd02570">
    <property type="entry name" value="PseudoU_synth_EcTruA"/>
    <property type="match status" value="1"/>
</dbReference>
<dbReference type="SUPFAM" id="SSF55120">
    <property type="entry name" value="Pseudouridine synthase"/>
    <property type="match status" value="1"/>
</dbReference>
<dbReference type="InterPro" id="IPR001406">
    <property type="entry name" value="PsdUridine_synth_TruA"/>
</dbReference>
<sequence length="586" mass="64128">KMLERKAALKFSSKWEPDLTATRCLQRQPRVNFVGFLNNNFTFIEARGSRSASSGDGAASAGGRCHRYRCFRRIVPSATSATPGHVSKGQRRGPESGRIANDDDDDGFPGTEDGVTWLATARRLKMAFTHACTSVPPAVEVVAYDGSEFAGFQFQPGKVRTVQAELERCAKRLFHGCSRMVGASRTDGGAHAYGQVVHFDVYGSRDSLESDVLYYNSFLPPDARVLGLSYAEDGFDSHFSSCGKTYLYKFAAGLPDPMQSKYRWWVYDRWCERSRGKPSRLSDVELDVGLMQQAANMLLGRHDFSAFMDNKRPAGLGSAKRKNPKLAERGIKPERTAAKNTRILSHLQLRESTSSVSGGQEVEMEVTGNGFLYRMVRMLAAGLVEVGHRRLTPAGLRELLQRADRSALPEAAPPHGLYLARVHYSGDAVFESRIQNLTQRMRESAGSRSRTCESAALMTDTASPWLSEQQGTGQWAPVGQVIAFDDMAEEVVRELRLTQGQKAAVLMRSAAMERQHRCAAGEAGDGLNPSVEAKGTSDGLGLKVLGGGLDVAASRPQQGQPAGQLAGGWEPGELIQLRDVDREDDQ</sequence>
<keyword evidence="2" id="KW-0819">tRNA processing</keyword>
<feature type="compositionally biased region" description="Basic and acidic residues" evidence="4">
    <location>
        <begin position="576"/>
        <end position="586"/>
    </location>
</feature>
<dbReference type="Pfam" id="PF01416">
    <property type="entry name" value="PseudoU_synth_1"/>
    <property type="match status" value="1"/>
</dbReference>
<dbReference type="HAMAP" id="MF_00171">
    <property type="entry name" value="TruA"/>
    <property type="match status" value="1"/>
</dbReference>
<evidence type="ECO:0000256" key="4">
    <source>
        <dbReference type="SAM" id="MobiDB-lite"/>
    </source>
</evidence>
<evidence type="ECO:0000313" key="7">
    <source>
        <dbReference type="Proteomes" id="UP001165090"/>
    </source>
</evidence>
<feature type="region of interest" description="Disordered" evidence="4">
    <location>
        <begin position="79"/>
        <end position="111"/>
    </location>
</feature>
<organism evidence="6 7">
    <name type="scientific">Volvox africanus</name>
    <dbReference type="NCBI Taxonomy" id="51714"/>
    <lineage>
        <taxon>Eukaryota</taxon>
        <taxon>Viridiplantae</taxon>
        <taxon>Chlorophyta</taxon>
        <taxon>core chlorophytes</taxon>
        <taxon>Chlorophyceae</taxon>
        <taxon>CS clade</taxon>
        <taxon>Chlamydomonadales</taxon>
        <taxon>Volvocaceae</taxon>
        <taxon>Volvox</taxon>
    </lineage>
</organism>
<dbReference type="Gene3D" id="3.30.70.580">
    <property type="entry name" value="Pseudouridine synthase I, catalytic domain, N-terminal subdomain"/>
    <property type="match status" value="1"/>
</dbReference>
<keyword evidence="7" id="KW-1185">Reference proteome</keyword>
<dbReference type="EMBL" id="BSDZ01000089">
    <property type="protein sequence ID" value="GLI70125.1"/>
    <property type="molecule type" value="Genomic_DNA"/>
</dbReference>
<protein>
    <recommendedName>
        <fullName evidence="5">Pseudouridine synthase I TruA alpha/beta domain-containing protein</fullName>
    </recommendedName>
</protein>
<feature type="region of interest" description="Disordered" evidence="4">
    <location>
        <begin position="552"/>
        <end position="586"/>
    </location>
</feature>
<dbReference type="InterPro" id="IPR020097">
    <property type="entry name" value="PsdUridine_synth_TruA_a/b_dom"/>
</dbReference>
<comment type="similarity">
    <text evidence="1">Belongs to the tRNA pseudouridine synthase TruA family.</text>
</comment>
<dbReference type="InterPro" id="IPR020094">
    <property type="entry name" value="TruA/RsuA/RluB/E/F_N"/>
</dbReference>
<reference evidence="6 7" key="1">
    <citation type="journal article" date="2023" name="IScience">
        <title>Expanded male sex-determining region conserved during the evolution of homothallism in the green alga Volvox.</title>
        <authorList>
            <person name="Yamamoto K."/>
            <person name="Matsuzaki R."/>
            <person name="Mahakham W."/>
            <person name="Heman W."/>
            <person name="Sekimoto H."/>
            <person name="Kawachi M."/>
            <person name="Minakuchi Y."/>
            <person name="Toyoda A."/>
            <person name="Nozaki H."/>
        </authorList>
    </citation>
    <scope>NUCLEOTIDE SEQUENCE [LARGE SCALE GENOMIC DNA]</scope>
    <source>
        <strain evidence="6 7">NIES-4468</strain>
    </source>
</reference>
<dbReference type="PANTHER" id="PTHR11142:SF0">
    <property type="entry name" value="TRNA PSEUDOURIDINE SYNTHASE-LIKE 1"/>
    <property type="match status" value="1"/>
</dbReference>
<dbReference type="InterPro" id="IPR020103">
    <property type="entry name" value="PsdUridine_synth_cat_dom_sf"/>
</dbReference>
<evidence type="ECO:0000256" key="1">
    <source>
        <dbReference type="ARBA" id="ARBA00009375"/>
    </source>
</evidence>
<dbReference type="PANTHER" id="PTHR11142">
    <property type="entry name" value="PSEUDOURIDYLATE SYNTHASE"/>
    <property type="match status" value="1"/>
</dbReference>
<proteinExistence type="inferred from homology"/>
<dbReference type="Proteomes" id="UP001165090">
    <property type="component" value="Unassembled WGS sequence"/>
</dbReference>
<gene>
    <name evidence="6" type="ORF">VaNZ11_014932</name>
</gene>